<dbReference type="RefSeq" id="WP_183475863.1">
    <property type="nucleotide sequence ID" value="NZ_JACIFO010000001.1"/>
</dbReference>
<dbReference type="AlphaFoldDB" id="A0A840EID3"/>
<organism evidence="1 2">
    <name type="scientific">Mesonia hippocampi</name>
    <dbReference type="NCBI Taxonomy" id="1628250"/>
    <lineage>
        <taxon>Bacteria</taxon>
        <taxon>Pseudomonadati</taxon>
        <taxon>Bacteroidota</taxon>
        <taxon>Flavobacteriia</taxon>
        <taxon>Flavobacteriales</taxon>
        <taxon>Flavobacteriaceae</taxon>
        <taxon>Mesonia</taxon>
    </lineage>
</organism>
<name>A0A840EID3_9FLAO</name>
<comment type="caution">
    <text evidence="1">The sequence shown here is derived from an EMBL/GenBank/DDBJ whole genome shotgun (WGS) entry which is preliminary data.</text>
</comment>
<accession>A0A840EID3</accession>
<gene>
    <name evidence="1" type="ORF">GGR32_000431</name>
</gene>
<dbReference type="Proteomes" id="UP000553034">
    <property type="component" value="Unassembled WGS sequence"/>
</dbReference>
<protein>
    <submittedName>
        <fullName evidence="1">Uncharacterized protein</fullName>
    </submittedName>
</protein>
<evidence type="ECO:0000313" key="2">
    <source>
        <dbReference type="Proteomes" id="UP000553034"/>
    </source>
</evidence>
<proteinExistence type="predicted"/>
<keyword evidence="2" id="KW-1185">Reference proteome</keyword>
<reference evidence="1 2" key="1">
    <citation type="submission" date="2020-08" db="EMBL/GenBank/DDBJ databases">
        <title>Genomic Encyclopedia of Type Strains, Phase IV (KMG-IV): sequencing the most valuable type-strain genomes for metagenomic binning, comparative biology and taxonomic classification.</title>
        <authorList>
            <person name="Goeker M."/>
        </authorList>
    </citation>
    <scope>NUCLEOTIDE SEQUENCE [LARGE SCALE GENOMIC DNA]</scope>
    <source>
        <strain evidence="1 2">DSM 29568</strain>
    </source>
</reference>
<dbReference type="EMBL" id="JACIFO010000001">
    <property type="protein sequence ID" value="MBB4118159.1"/>
    <property type="molecule type" value="Genomic_DNA"/>
</dbReference>
<sequence>MMKEIRANKICRFLKADLEVFKSLVIDAKIDIDIKEIRPTTKFTEPETEKIFIAFGKTLHKFFKNSNLNKNQEIIGERIEYPIKLRNIELIDEQRLLNSIFYCIKTQNKDFLINSINDFQQKSKFRKHIEFLNLKNQVQSTSSQNNYIELFNKLVNIIENTDDQITDNKNKDIEQVKEKSVEKNEVNNTDYEKIVMESFRTGNQDKFGY</sequence>
<evidence type="ECO:0000313" key="1">
    <source>
        <dbReference type="EMBL" id="MBB4118159.1"/>
    </source>
</evidence>